<dbReference type="InterPro" id="IPR001128">
    <property type="entry name" value="Cyt_P450"/>
</dbReference>
<comment type="similarity">
    <text evidence="1">Belongs to the cytochrome P450 family.</text>
</comment>
<evidence type="ECO:0000313" key="5">
    <source>
        <dbReference type="EMBL" id="KAL1856454.1"/>
    </source>
</evidence>
<dbReference type="SUPFAM" id="SSF48264">
    <property type="entry name" value="Cytochrome P450"/>
    <property type="match status" value="1"/>
</dbReference>
<sequence length="131" mass="14681">MHSLIYSLLKHPPAMRKLQAEMAEADRSGRLSKIPQYKETNHKVMPHLAACIKETFRIHPAVAISLPRQVPTGGFYICGQFLPACTRVGVSPHAVGRDTELFGEDADEFPTERWIGCSHRQLIAMENGCMH</sequence>
<dbReference type="InterPro" id="IPR036396">
    <property type="entry name" value="Cyt_P450_sf"/>
</dbReference>
<dbReference type="Pfam" id="PF00067">
    <property type="entry name" value="p450"/>
    <property type="match status" value="1"/>
</dbReference>
<dbReference type="PANTHER" id="PTHR24305:SF166">
    <property type="entry name" value="CYTOCHROME P450 12A4, MITOCHONDRIAL-RELATED"/>
    <property type="match status" value="1"/>
</dbReference>
<dbReference type="PANTHER" id="PTHR24305">
    <property type="entry name" value="CYTOCHROME P450"/>
    <property type="match status" value="1"/>
</dbReference>
<keyword evidence="3" id="KW-0479">Metal-binding</keyword>
<evidence type="ECO:0000256" key="1">
    <source>
        <dbReference type="ARBA" id="ARBA00010617"/>
    </source>
</evidence>
<accession>A0ABR3W996</accession>
<keyword evidence="6" id="KW-1185">Reference proteome</keyword>
<gene>
    <name evidence="5" type="ORF">Daus18300_010721</name>
</gene>
<proteinExistence type="inferred from homology"/>
<evidence type="ECO:0000256" key="4">
    <source>
        <dbReference type="ARBA" id="ARBA00023004"/>
    </source>
</evidence>
<keyword evidence="4" id="KW-0408">Iron</keyword>
<reference evidence="5 6" key="1">
    <citation type="journal article" date="2024" name="IMA Fungus">
        <title>IMA Genome - F19 : A genome assembly and annotation guide to empower mycologists, including annotated draft genome sequences of Ceratocystis pirilliformis, Diaporthe australafricana, Fusarium ophioides, Paecilomyces lecythidis, and Sporothrix stenoceras.</title>
        <authorList>
            <person name="Aylward J."/>
            <person name="Wilson A.M."/>
            <person name="Visagie C.M."/>
            <person name="Spraker J."/>
            <person name="Barnes I."/>
            <person name="Buitendag C."/>
            <person name="Ceriani C."/>
            <person name="Del Mar Angel L."/>
            <person name="du Plessis D."/>
            <person name="Fuchs T."/>
            <person name="Gasser K."/>
            <person name="Kramer D."/>
            <person name="Li W."/>
            <person name="Munsamy K."/>
            <person name="Piso A."/>
            <person name="Price J.L."/>
            <person name="Sonnekus B."/>
            <person name="Thomas C."/>
            <person name="van der Nest A."/>
            <person name="van Dijk A."/>
            <person name="van Heerden A."/>
            <person name="van Vuuren N."/>
            <person name="Yilmaz N."/>
            <person name="Duong T.A."/>
            <person name="van der Merwe N.A."/>
            <person name="Wingfield M.J."/>
            <person name="Wingfield B.D."/>
        </authorList>
    </citation>
    <scope>NUCLEOTIDE SEQUENCE [LARGE SCALE GENOMIC DNA]</scope>
    <source>
        <strain evidence="5 6">CMW 18300</strain>
    </source>
</reference>
<organism evidence="5 6">
    <name type="scientific">Diaporthe australafricana</name>
    <dbReference type="NCBI Taxonomy" id="127596"/>
    <lineage>
        <taxon>Eukaryota</taxon>
        <taxon>Fungi</taxon>
        <taxon>Dikarya</taxon>
        <taxon>Ascomycota</taxon>
        <taxon>Pezizomycotina</taxon>
        <taxon>Sordariomycetes</taxon>
        <taxon>Sordariomycetidae</taxon>
        <taxon>Diaporthales</taxon>
        <taxon>Diaporthaceae</taxon>
        <taxon>Diaporthe</taxon>
    </lineage>
</organism>
<comment type="caution">
    <text evidence="5">The sequence shown here is derived from an EMBL/GenBank/DDBJ whole genome shotgun (WGS) entry which is preliminary data.</text>
</comment>
<evidence type="ECO:0000256" key="3">
    <source>
        <dbReference type="ARBA" id="ARBA00022723"/>
    </source>
</evidence>
<name>A0ABR3W996_9PEZI</name>
<evidence type="ECO:0000313" key="6">
    <source>
        <dbReference type="Proteomes" id="UP001583177"/>
    </source>
</evidence>
<protein>
    <recommendedName>
        <fullName evidence="7">Cytochrome P450</fullName>
    </recommendedName>
</protein>
<dbReference type="EMBL" id="JAWRVE010000121">
    <property type="protein sequence ID" value="KAL1856454.1"/>
    <property type="molecule type" value="Genomic_DNA"/>
</dbReference>
<evidence type="ECO:0008006" key="7">
    <source>
        <dbReference type="Google" id="ProtNLM"/>
    </source>
</evidence>
<keyword evidence="2" id="KW-0349">Heme</keyword>
<dbReference type="Gene3D" id="1.10.630.10">
    <property type="entry name" value="Cytochrome P450"/>
    <property type="match status" value="1"/>
</dbReference>
<evidence type="ECO:0000256" key="2">
    <source>
        <dbReference type="ARBA" id="ARBA00022617"/>
    </source>
</evidence>
<dbReference type="InterPro" id="IPR050121">
    <property type="entry name" value="Cytochrome_P450_monoxygenase"/>
</dbReference>
<dbReference type="Proteomes" id="UP001583177">
    <property type="component" value="Unassembled WGS sequence"/>
</dbReference>